<evidence type="ECO:0000313" key="2">
    <source>
        <dbReference type="WBParaSite" id="L893_g31489.t1"/>
    </source>
</evidence>
<dbReference type="WBParaSite" id="L893_g31489.t1">
    <property type="protein sequence ID" value="L893_g31489.t1"/>
    <property type="gene ID" value="L893_g31489"/>
</dbReference>
<proteinExistence type="predicted"/>
<organism evidence="1 2">
    <name type="scientific">Steinernema glaseri</name>
    <dbReference type="NCBI Taxonomy" id="37863"/>
    <lineage>
        <taxon>Eukaryota</taxon>
        <taxon>Metazoa</taxon>
        <taxon>Ecdysozoa</taxon>
        <taxon>Nematoda</taxon>
        <taxon>Chromadorea</taxon>
        <taxon>Rhabditida</taxon>
        <taxon>Tylenchina</taxon>
        <taxon>Panagrolaimomorpha</taxon>
        <taxon>Strongyloidoidea</taxon>
        <taxon>Steinernematidae</taxon>
        <taxon>Steinernema</taxon>
    </lineage>
</organism>
<dbReference type="AlphaFoldDB" id="A0A1I7ZZY8"/>
<dbReference type="InterPro" id="IPR036869">
    <property type="entry name" value="J_dom_sf"/>
</dbReference>
<sequence>MFTCRVAHVVSCTRTFRFHRSPFKTHYTVLKVHSDYSDEEIKQAYDAAVERVKTNAANEISALNLAYNAVKEHSRRKEYNLMLAERHEGYFRQYLNTNDSKEKHELREFIKKACSTDSDFEFDLTIHREECDHLTNFFEVLNIKYDKNVMWTMQVLLDANFVEVAGKVQNREKPIASKVDR</sequence>
<reference evidence="2" key="1">
    <citation type="submission" date="2016-11" db="UniProtKB">
        <authorList>
            <consortium name="WormBaseParasite"/>
        </authorList>
    </citation>
    <scope>IDENTIFICATION</scope>
</reference>
<accession>A0A1I7ZZY8</accession>
<evidence type="ECO:0000313" key="1">
    <source>
        <dbReference type="Proteomes" id="UP000095287"/>
    </source>
</evidence>
<dbReference type="SUPFAM" id="SSF46565">
    <property type="entry name" value="Chaperone J-domain"/>
    <property type="match status" value="1"/>
</dbReference>
<keyword evidence="1" id="KW-1185">Reference proteome</keyword>
<name>A0A1I7ZZY8_9BILA</name>
<dbReference type="Gene3D" id="1.10.287.110">
    <property type="entry name" value="DnaJ domain"/>
    <property type="match status" value="1"/>
</dbReference>
<protein>
    <submittedName>
        <fullName evidence="2">J domain-containing protein</fullName>
    </submittedName>
</protein>
<dbReference type="Proteomes" id="UP000095287">
    <property type="component" value="Unplaced"/>
</dbReference>